<protein>
    <recommendedName>
        <fullName evidence="2">Protein TIFY</fullName>
    </recommendedName>
    <alternativeName>
        <fullName evidence="2">Jasmonate ZIM domain-containing protein</fullName>
    </alternativeName>
</protein>
<dbReference type="OrthoDB" id="1934352at2759"/>
<dbReference type="Pfam" id="PF06200">
    <property type="entry name" value="tify"/>
    <property type="match status" value="1"/>
</dbReference>
<feature type="domain" description="Tify" evidence="4">
    <location>
        <begin position="138"/>
        <end position="173"/>
    </location>
</feature>
<dbReference type="GO" id="GO:0031347">
    <property type="term" value="P:regulation of defense response"/>
    <property type="evidence" value="ECO:0007669"/>
    <property type="project" value="UniProtKB-UniRule"/>
</dbReference>
<gene>
    <name evidence="5" type="ORF">NE237_015369</name>
</gene>
<keyword evidence="6" id="KW-1185">Reference proteome</keyword>
<evidence type="ECO:0000256" key="2">
    <source>
        <dbReference type="RuleBase" id="RU369065"/>
    </source>
</evidence>
<name>A0A9Q0QR04_9MAGN</name>
<keyword evidence="2" id="KW-0539">Nucleus</keyword>
<comment type="caution">
    <text evidence="5">The sequence shown here is derived from an EMBL/GenBank/DDBJ whole genome shotgun (WGS) entry which is preliminary data.</text>
</comment>
<feature type="compositionally biased region" description="Basic and acidic residues" evidence="3">
    <location>
        <begin position="227"/>
        <end position="238"/>
    </location>
</feature>
<feature type="region of interest" description="Disordered" evidence="3">
    <location>
        <begin position="197"/>
        <end position="263"/>
    </location>
</feature>
<dbReference type="EMBL" id="JAMYWD010000006">
    <property type="protein sequence ID" value="KAJ4968668.1"/>
    <property type="molecule type" value="Genomic_DNA"/>
</dbReference>
<dbReference type="InterPro" id="IPR040390">
    <property type="entry name" value="TIFY/JAZ"/>
</dbReference>
<evidence type="ECO:0000259" key="4">
    <source>
        <dbReference type="PROSITE" id="PS51320"/>
    </source>
</evidence>
<evidence type="ECO:0000313" key="6">
    <source>
        <dbReference type="Proteomes" id="UP001141806"/>
    </source>
</evidence>
<dbReference type="PANTHER" id="PTHR33077">
    <property type="entry name" value="PROTEIN TIFY 4A-RELATED-RELATED"/>
    <property type="match status" value="1"/>
</dbReference>
<dbReference type="AlphaFoldDB" id="A0A9Q0QR04"/>
<dbReference type="InterPro" id="IPR018467">
    <property type="entry name" value="CCT_CS"/>
</dbReference>
<comment type="domain">
    <text evidence="2">The jas domain is required for interaction with COI1.</text>
</comment>
<evidence type="ECO:0000256" key="3">
    <source>
        <dbReference type="SAM" id="MobiDB-lite"/>
    </source>
</evidence>
<comment type="function">
    <text evidence="2">Repressor of jasmonate responses.</text>
</comment>
<feature type="compositionally biased region" description="Polar residues" evidence="3">
    <location>
        <begin position="108"/>
        <end position="124"/>
    </location>
</feature>
<accession>A0A9Q0QR04</accession>
<organism evidence="5 6">
    <name type="scientific">Protea cynaroides</name>
    <dbReference type="NCBI Taxonomy" id="273540"/>
    <lineage>
        <taxon>Eukaryota</taxon>
        <taxon>Viridiplantae</taxon>
        <taxon>Streptophyta</taxon>
        <taxon>Embryophyta</taxon>
        <taxon>Tracheophyta</taxon>
        <taxon>Spermatophyta</taxon>
        <taxon>Magnoliopsida</taxon>
        <taxon>Proteales</taxon>
        <taxon>Proteaceae</taxon>
        <taxon>Protea</taxon>
    </lineage>
</organism>
<dbReference type="InterPro" id="IPR010399">
    <property type="entry name" value="Tify_dom"/>
</dbReference>
<feature type="region of interest" description="Disordered" evidence="3">
    <location>
        <begin position="101"/>
        <end position="137"/>
    </location>
</feature>
<comment type="subcellular location">
    <subcellularLocation>
        <location evidence="2">Nucleus</location>
    </subcellularLocation>
</comment>
<dbReference type="GO" id="GO:0009611">
    <property type="term" value="P:response to wounding"/>
    <property type="evidence" value="ECO:0007669"/>
    <property type="project" value="UniProtKB-UniRule"/>
</dbReference>
<feature type="compositionally biased region" description="Low complexity" evidence="3">
    <location>
        <begin position="198"/>
        <end position="212"/>
    </location>
</feature>
<reference evidence="5" key="1">
    <citation type="journal article" date="2023" name="Plant J.">
        <title>The genome of the king protea, Protea cynaroides.</title>
        <authorList>
            <person name="Chang J."/>
            <person name="Duong T.A."/>
            <person name="Schoeman C."/>
            <person name="Ma X."/>
            <person name="Roodt D."/>
            <person name="Barker N."/>
            <person name="Li Z."/>
            <person name="Van de Peer Y."/>
            <person name="Mizrachi E."/>
        </authorList>
    </citation>
    <scope>NUCLEOTIDE SEQUENCE</scope>
    <source>
        <tissue evidence="5">Young leaves</tissue>
    </source>
</reference>
<sequence length="263" mass="29153">MRPEETTYRSPLDKPLDLLTEEDISQLTREDCRRYLKEKGMRRPSWNKSQAIQQVLSLKSLLETRSDSGVGIRQTVLSSSPENPPLLIPPVSAAEEHVSYRRKGPPKSSFSGNVSALLPSTDNNKAIPPTPTRIRSMTNEPVGQMTIFYHGKVNVYDDVSATKAKMIMQLAGSPIYLAQDTRSGMNRAVRSFPCHLQAASDRPGSSSAASSSPTLQPTKVAENTMQYREEGNMSHEAEPGSASRKASLKRYLEKRKDRYGVKG</sequence>
<dbReference type="SMART" id="SM00979">
    <property type="entry name" value="TIFY"/>
    <property type="match status" value="1"/>
</dbReference>
<feature type="compositionally biased region" description="Basic and acidic residues" evidence="3">
    <location>
        <begin position="250"/>
        <end position="263"/>
    </location>
</feature>
<evidence type="ECO:0000256" key="1">
    <source>
        <dbReference type="ARBA" id="ARBA00008614"/>
    </source>
</evidence>
<dbReference type="GO" id="GO:2000022">
    <property type="term" value="P:regulation of jasmonic acid mediated signaling pathway"/>
    <property type="evidence" value="ECO:0007669"/>
    <property type="project" value="UniProtKB-UniRule"/>
</dbReference>
<keyword evidence="2" id="KW-1184">Jasmonic acid signaling pathway</keyword>
<feature type="compositionally biased region" description="Polar residues" evidence="3">
    <location>
        <begin position="213"/>
        <end position="226"/>
    </location>
</feature>
<evidence type="ECO:0000313" key="5">
    <source>
        <dbReference type="EMBL" id="KAJ4968668.1"/>
    </source>
</evidence>
<proteinExistence type="inferred from homology"/>
<dbReference type="Pfam" id="PF09425">
    <property type="entry name" value="Jas_motif"/>
    <property type="match status" value="1"/>
</dbReference>
<dbReference type="GO" id="GO:0005634">
    <property type="term" value="C:nucleus"/>
    <property type="evidence" value="ECO:0007669"/>
    <property type="project" value="UniProtKB-SubCell"/>
</dbReference>
<dbReference type="PANTHER" id="PTHR33077:SF60">
    <property type="entry name" value="TIFY DOMAIN-CONTAINING PROTEIN"/>
    <property type="match status" value="1"/>
</dbReference>
<dbReference type="PROSITE" id="PS51320">
    <property type="entry name" value="TIFY"/>
    <property type="match status" value="1"/>
</dbReference>
<comment type="similarity">
    <text evidence="1 2">Belongs to the TIFY/JAZ family.</text>
</comment>
<dbReference type="Proteomes" id="UP001141806">
    <property type="component" value="Unassembled WGS sequence"/>
</dbReference>